<keyword evidence="4" id="KW-0677">Repeat</keyword>
<evidence type="ECO:0000256" key="8">
    <source>
        <dbReference type="PROSITE-ProRule" id="PRU00221"/>
    </source>
</evidence>
<dbReference type="STRING" id="400727.A0A2T7NJ89"/>
<evidence type="ECO:0000313" key="12">
    <source>
        <dbReference type="Proteomes" id="UP000245119"/>
    </source>
</evidence>
<dbReference type="SMART" id="SM01035">
    <property type="entry name" value="BOP1NT"/>
    <property type="match status" value="1"/>
</dbReference>
<dbReference type="PROSITE" id="PS50294">
    <property type="entry name" value="WD_REPEATS_REGION"/>
    <property type="match status" value="1"/>
</dbReference>
<dbReference type="GO" id="GO:0070545">
    <property type="term" value="C:PeBoW complex"/>
    <property type="evidence" value="ECO:0007669"/>
    <property type="project" value="TreeGrafter"/>
</dbReference>
<dbReference type="GO" id="GO:0005654">
    <property type="term" value="C:nucleoplasm"/>
    <property type="evidence" value="ECO:0007669"/>
    <property type="project" value="UniProtKB-SubCell"/>
</dbReference>
<sequence length="713" mass="81710">MNVSEEEKLHSSDNESDSESEGDLLSENESSSEDITESSSDSGSDSDTESESEDEENAPNGDIRSGDAEKQEKPKDEYAEDSSDEEDIRNTVGNIPMEWYRDYAHLGYDVAGQKVAKGSKGDELDEFLDKMENPDYWRTVTDKLTGQKTVLSDDDIDLIKRIQKGCHPSSSENLHEPWIDFFSSETMIHPVTNRPADKRSFIPSKWEKLKVGQMVHAIKMGWMKPRQEKKVKEEQEFYNLWKDDEEPEITKRYRQHIPAPKEIPGGHAESYRPPPEYLFTKEEEEKWREQEPDERRINFIPQSFSSLRLLPAYDRFIKERFERCLDLYLCPRQRKMRMNVNPEDLIPKLPKPQDLRPFPTAEYLASIVFKGHTDIVRSISVHPSGQWLATGSDDGTVRFWEEITGRCWRKVDVGGKVSSVAWNPDPNLCLVAVAVNTSVILINPRLGDKLIVSNTDSSVLSFGQEEDNSTVAEKKLPVNWIPSDLNLNDYKAGILLRVEHNKEVSQVTWHAKGDYFATVMPQGGSMSVFIHQLTRRRTQNPFSKPKGLVQKVMFHPVRPYLFVATQKYVRVYNLLKQQLVKKLQTNCKWVSSMDVHPGGDNVIIGSYDCRLSWFDLDLSTKPYQTLRHHKKAIRQVTYHRRYPLFASASDDGTVIVCHGMVYSDLLQNPLIVPVKILRGHGTQKGLGVTDCQFHPLQPWLFSAGADGTVRLYR</sequence>
<comment type="caution">
    <text evidence="11">The sequence shown here is derived from an EMBL/GenBank/DDBJ whole genome shotgun (WGS) entry which is preliminary data.</text>
</comment>
<evidence type="ECO:0000256" key="4">
    <source>
        <dbReference type="ARBA" id="ARBA00022737"/>
    </source>
</evidence>
<dbReference type="InterPro" id="IPR036322">
    <property type="entry name" value="WD40_repeat_dom_sf"/>
</dbReference>
<dbReference type="GO" id="GO:0000463">
    <property type="term" value="P:maturation of LSU-rRNA from tricistronic rRNA transcript (SSU-rRNA, 5.8S rRNA, LSU-rRNA)"/>
    <property type="evidence" value="ECO:0007669"/>
    <property type="project" value="UniProtKB-UniRule"/>
</dbReference>
<feature type="region of interest" description="Disordered" evidence="9">
    <location>
        <begin position="1"/>
        <end position="89"/>
    </location>
</feature>
<dbReference type="PANTHER" id="PTHR17605:SF0">
    <property type="entry name" value="RIBOSOME BIOGENESIS PROTEIN BOP1"/>
    <property type="match status" value="1"/>
</dbReference>
<evidence type="ECO:0000256" key="9">
    <source>
        <dbReference type="SAM" id="MobiDB-lite"/>
    </source>
</evidence>
<dbReference type="HAMAP" id="MF_03027">
    <property type="entry name" value="BOP1"/>
    <property type="match status" value="1"/>
</dbReference>
<keyword evidence="5 7" id="KW-0539">Nucleus</keyword>
<evidence type="ECO:0000313" key="11">
    <source>
        <dbReference type="EMBL" id="PVD21229.1"/>
    </source>
</evidence>
<dbReference type="InterPro" id="IPR015943">
    <property type="entry name" value="WD40/YVTN_repeat-like_dom_sf"/>
</dbReference>
<evidence type="ECO:0000256" key="6">
    <source>
        <dbReference type="ARBA" id="ARBA00055102"/>
    </source>
</evidence>
<feature type="compositionally biased region" description="Basic and acidic residues" evidence="9">
    <location>
        <begin position="1"/>
        <end position="13"/>
    </location>
</feature>
<feature type="compositionally biased region" description="Acidic residues" evidence="9">
    <location>
        <begin position="44"/>
        <end position="57"/>
    </location>
</feature>
<comment type="similarity">
    <text evidence="7">Belongs to the WD repeat BOP1/ERB1 family.</text>
</comment>
<dbReference type="Gene3D" id="2.130.10.10">
    <property type="entry name" value="YVTN repeat-like/Quinoprotein amine dehydrogenase"/>
    <property type="match status" value="1"/>
</dbReference>
<comment type="subcellular location">
    <subcellularLocation>
        <location evidence="7">Nucleus</location>
        <location evidence="7">Nucleolus</location>
    </subcellularLocation>
    <subcellularLocation>
        <location evidence="7">Nucleus</location>
        <location evidence="7">Nucleoplasm</location>
    </subcellularLocation>
</comment>
<comment type="function">
    <text evidence="7">Required for maturation of ribosomal RNAs and formation of the large ribosomal subunit.</text>
</comment>
<keyword evidence="2 7" id="KW-0698">rRNA processing</keyword>
<dbReference type="AlphaFoldDB" id="A0A2T7NJ89"/>
<dbReference type="EMBL" id="PZQS01000012">
    <property type="protein sequence ID" value="PVD21229.1"/>
    <property type="molecule type" value="Genomic_DNA"/>
</dbReference>
<dbReference type="InterPro" id="IPR028598">
    <property type="entry name" value="BOP1/Erb1"/>
</dbReference>
<keyword evidence="12" id="KW-1185">Reference proteome</keyword>
<dbReference type="SUPFAM" id="SSF50978">
    <property type="entry name" value="WD40 repeat-like"/>
    <property type="match status" value="1"/>
</dbReference>
<dbReference type="FunFam" id="2.130.10.10:FF:000061">
    <property type="entry name" value="Ribosome biogenesis protein BOP1 homolog"/>
    <property type="match status" value="1"/>
</dbReference>
<name>A0A2T7NJ89_POMCA</name>
<feature type="compositionally biased region" description="Basic and acidic residues" evidence="9">
    <location>
        <begin position="64"/>
        <end position="77"/>
    </location>
</feature>
<dbReference type="InterPro" id="IPR012953">
    <property type="entry name" value="BOP1_N_dom"/>
</dbReference>
<keyword evidence="3 8" id="KW-0853">WD repeat</keyword>
<comment type="function">
    <text evidence="6">Component of the PeBoW complex, which is required for maturation of 28S and 5.8S ribosomal RNAs and formation of the 60S ribosome.</text>
</comment>
<dbReference type="PANTHER" id="PTHR17605">
    <property type="entry name" value="RIBOSOME BIOGENESIS PROTEIN BOP1 BLOCK OF PROLIFERATION 1 PROTEIN"/>
    <property type="match status" value="1"/>
</dbReference>
<reference evidence="11 12" key="1">
    <citation type="submission" date="2018-04" db="EMBL/GenBank/DDBJ databases">
        <title>The genome of golden apple snail Pomacea canaliculata provides insight into stress tolerance and invasive adaptation.</title>
        <authorList>
            <person name="Liu C."/>
            <person name="Liu B."/>
            <person name="Ren Y."/>
            <person name="Zhang Y."/>
            <person name="Wang H."/>
            <person name="Li S."/>
            <person name="Jiang F."/>
            <person name="Yin L."/>
            <person name="Zhang G."/>
            <person name="Qian W."/>
            <person name="Fan W."/>
        </authorList>
    </citation>
    <scope>NUCLEOTIDE SEQUENCE [LARGE SCALE GENOMIC DNA]</scope>
    <source>
        <strain evidence="11">SZHN2017</strain>
        <tissue evidence="11">Muscle</tissue>
    </source>
</reference>
<feature type="compositionally biased region" description="Acidic residues" evidence="9">
    <location>
        <begin position="14"/>
        <end position="36"/>
    </location>
</feature>
<keyword evidence="1 7" id="KW-0690">Ribosome biogenesis</keyword>
<feature type="compositionally biased region" description="Acidic residues" evidence="9">
    <location>
        <begin position="78"/>
        <end position="87"/>
    </location>
</feature>
<organism evidence="11 12">
    <name type="scientific">Pomacea canaliculata</name>
    <name type="common">Golden apple snail</name>
    <dbReference type="NCBI Taxonomy" id="400727"/>
    <lineage>
        <taxon>Eukaryota</taxon>
        <taxon>Metazoa</taxon>
        <taxon>Spiralia</taxon>
        <taxon>Lophotrochozoa</taxon>
        <taxon>Mollusca</taxon>
        <taxon>Gastropoda</taxon>
        <taxon>Caenogastropoda</taxon>
        <taxon>Architaenioglossa</taxon>
        <taxon>Ampullarioidea</taxon>
        <taxon>Ampullariidae</taxon>
        <taxon>Pomacea</taxon>
    </lineage>
</organism>
<evidence type="ECO:0000256" key="1">
    <source>
        <dbReference type="ARBA" id="ARBA00022517"/>
    </source>
</evidence>
<proteinExistence type="inferred from homology"/>
<dbReference type="Pfam" id="PF08145">
    <property type="entry name" value="BOP1NT"/>
    <property type="match status" value="1"/>
</dbReference>
<feature type="domain" description="BOP1 N-terminal" evidence="10">
    <location>
        <begin position="100"/>
        <end position="359"/>
    </location>
</feature>
<evidence type="ECO:0000256" key="5">
    <source>
        <dbReference type="ARBA" id="ARBA00023242"/>
    </source>
</evidence>
<feature type="repeat" description="WD" evidence="8">
    <location>
        <begin position="369"/>
        <end position="401"/>
    </location>
</feature>
<evidence type="ECO:0000256" key="2">
    <source>
        <dbReference type="ARBA" id="ARBA00022552"/>
    </source>
</evidence>
<dbReference type="Proteomes" id="UP000245119">
    <property type="component" value="Linkage Group LG12"/>
</dbReference>
<dbReference type="PROSITE" id="PS50082">
    <property type="entry name" value="WD_REPEATS_2"/>
    <property type="match status" value="1"/>
</dbReference>
<dbReference type="GO" id="GO:0043021">
    <property type="term" value="F:ribonucleoprotein complex binding"/>
    <property type="evidence" value="ECO:0007669"/>
    <property type="project" value="UniProtKB-UniRule"/>
</dbReference>
<gene>
    <name evidence="11" type="ORF">C0Q70_19400</name>
</gene>
<evidence type="ECO:0000256" key="7">
    <source>
        <dbReference type="HAMAP-Rule" id="MF_03027"/>
    </source>
</evidence>
<dbReference type="Pfam" id="PF00400">
    <property type="entry name" value="WD40"/>
    <property type="match status" value="4"/>
</dbReference>
<accession>A0A2T7NJ89</accession>
<dbReference type="GO" id="GO:0000466">
    <property type="term" value="P:maturation of 5.8S rRNA from tricistronic rRNA transcript (SSU-rRNA, 5.8S rRNA, LSU-rRNA)"/>
    <property type="evidence" value="ECO:0007669"/>
    <property type="project" value="UniProtKB-UniRule"/>
</dbReference>
<dbReference type="SMART" id="SM00320">
    <property type="entry name" value="WD40"/>
    <property type="match status" value="7"/>
</dbReference>
<evidence type="ECO:0000259" key="10">
    <source>
        <dbReference type="SMART" id="SM01035"/>
    </source>
</evidence>
<protein>
    <recommendedName>
        <fullName evidence="7">Ribosome biogenesis protein BOP1 homolog</fullName>
    </recommendedName>
</protein>
<evidence type="ECO:0000256" key="3">
    <source>
        <dbReference type="ARBA" id="ARBA00022574"/>
    </source>
</evidence>
<dbReference type="OrthoDB" id="5571054at2759"/>
<dbReference type="GO" id="GO:0030687">
    <property type="term" value="C:preribosome, large subunit precursor"/>
    <property type="evidence" value="ECO:0007669"/>
    <property type="project" value="UniProtKB-UniRule"/>
</dbReference>
<dbReference type="InterPro" id="IPR001680">
    <property type="entry name" value="WD40_rpt"/>
</dbReference>